<dbReference type="InterPro" id="IPR043502">
    <property type="entry name" value="DNA/RNA_pol_sf"/>
</dbReference>
<evidence type="ECO:0000313" key="3">
    <source>
        <dbReference type="RefSeq" id="XP_014680814.1"/>
    </source>
</evidence>
<name>A0ABM1F8P3_PRICU</name>
<organism evidence="2 3">
    <name type="scientific">Priapulus caudatus</name>
    <name type="common">Priapulid worm</name>
    <dbReference type="NCBI Taxonomy" id="37621"/>
    <lineage>
        <taxon>Eukaryota</taxon>
        <taxon>Metazoa</taxon>
        <taxon>Ecdysozoa</taxon>
        <taxon>Scalidophora</taxon>
        <taxon>Priapulida</taxon>
        <taxon>Priapulimorpha</taxon>
        <taxon>Priapulimorphida</taxon>
        <taxon>Priapulidae</taxon>
        <taxon>Priapulus</taxon>
    </lineage>
</organism>
<dbReference type="InterPro" id="IPR000477">
    <property type="entry name" value="RT_dom"/>
</dbReference>
<dbReference type="Proteomes" id="UP000695022">
    <property type="component" value="Unplaced"/>
</dbReference>
<evidence type="ECO:0000313" key="2">
    <source>
        <dbReference type="Proteomes" id="UP000695022"/>
    </source>
</evidence>
<dbReference type="GeneID" id="106820767"/>
<dbReference type="PANTHER" id="PTHR37984">
    <property type="entry name" value="PROTEIN CBG26694"/>
    <property type="match status" value="1"/>
</dbReference>
<reference evidence="3" key="1">
    <citation type="submission" date="2025-08" db="UniProtKB">
        <authorList>
            <consortium name="RefSeq"/>
        </authorList>
    </citation>
    <scope>IDENTIFICATION</scope>
</reference>
<dbReference type="Gene3D" id="3.30.70.270">
    <property type="match status" value="1"/>
</dbReference>
<dbReference type="RefSeq" id="XP_014680814.1">
    <property type="nucleotide sequence ID" value="XM_014825328.1"/>
</dbReference>
<dbReference type="Gene3D" id="3.10.10.10">
    <property type="entry name" value="HIV Type 1 Reverse Transcriptase, subunit A, domain 1"/>
    <property type="match status" value="1"/>
</dbReference>
<dbReference type="InterPro" id="IPR043128">
    <property type="entry name" value="Rev_trsase/Diguanyl_cyclase"/>
</dbReference>
<dbReference type="CDD" id="cd01647">
    <property type="entry name" value="RT_LTR"/>
    <property type="match status" value="1"/>
</dbReference>
<feature type="domain" description="Reverse transcriptase" evidence="1">
    <location>
        <begin position="193"/>
        <end position="364"/>
    </location>
</feature>
<keyword evidence="2" id="KW-1185">Reference proteome</keyword>
<dbReference type="SUPFAM" id="SSF56672">
    <property type="entry name" value="DNA/RNA polymerases"/>
    <property type="match status" value="1"/>
</dbReference>
<dbReference type="Pfam" id="PF00078">
    <property type="entry name" value="RVT_1"/>
    <property type="match status" value="1"/>
</dbReference>
<dbReference type="PANTHER" id="PTHR37984:SF11">
    <property type="entry name" value="INTEGRASE CATALYTIC DOMAIN-CONTAINING PROTEIN"/>
    <property type="match status" value="1"/>
</dbReference>
<evidence type="ECO:0000259" key="1">
    <source>
        <dbReference type="PROSITE" id="PS50878"/>
    </source>
</evidence>
<dbReference type="InterPro" id="IPR050951">
    <property type="entry name" value="Retrovirus_Pol_polyprotein"/>
</dbReference>
<dbReference type="PROSITE" id="PS50878">
    <property type="entry name" value="RT_POL"/>
    <property type="match status" value="1"/>
</dbReference>
<protein>
    <submittedName>
        <fullName evidence="3">Uncharacterized protein K02A2.6-like</fullName>
    </submittedName>
</protein>
<gene>
    <name evidence="3" type="primary">LOC106820767</name>
</gene>
<proteinExistence type="predicted"/>
<accession>A0ABM1F8P3</accession>
<sequence>MDVQEIYETLDDIGFIPTEEGEENDAYKHTLRKLDAYFTPTLNVPYERHAFRSLREMEAVDEQSKRMEASSTVNQKYSVGDVNAIVEVGDRAAEAEFIVIIGKGRSLMSKATAEKLGVLKIGVNVNTVQSEKLTLEDIKQRYPTVCDGIGKLKGYQAKIHIDPNVKPVAQSQCRIPFAMREKLEAKIQELLKDGIIEQVERPTPWISPLVIIPKPSGNIRVCVDMRQANTAVIRERPPIPTVDEVLHRMNGSTVFSKIDLRAGFHQIELEEQSRVITTFACHLGIFRYRRLMFGISSAPELFQHIVHQVLADCEGVENISDDLIVHGDGDAEHDARLIRVIETLVKNGLTVHMEKCIIRLHELE</sequence>